<evidence type="ECO:0000256" key="1">
    <source>
        <dbReference type="ARBA" id="ARBA00004308"/>
    </source>
</evidence>
<dbReference type="InParanoid" id="A0A667WGS9"/>
<dbReference type="GeneTree" id="ENSGT00940000155880"/>
<evidence type="ECO:0000256" key="2">
    <source>
        <dbReference type="ARBA" id="ARBA00009279"/>
    </source>
</evidence>
<dbReference type="PANTHER" id="PTHR15207">
    <property type="entry name" value="NONSYNDROMIC HEARING IMPAIRMENT PROTEIN"/>
    <property type="match status" value="1"/>
</dbReference>
<evidence type="ECO:0000259" key="5">
    <source>
        <dbReference type="Pfam" id="PF04598"/>
    </source>
</evidence>
<dbReference type="Proteomes" id="UP000472263">
    <property type="component" value="Chromosome 11"/>
</dbReference>
<name>A0A667WGS9_9TELE</name>
<dbReference type="AlphaFoldDB" id="A0A667WGS9"/>
<dbReference type="Ensembl" id="ENSMMDT00005004603.1">
    <property type="protein sequence ID" value="ENSMMDP00005004485.1"/>
    <property type="gene ID" value="ENSMMDG00005002423.1"/>
</dbReference>
<dbReference type="GO" id="GO:0012505">
    <property type="term" value="C:endomembrane system"/>
    <property type="evidence" value="ECO:0007669"/>
    <property type="project" value="UniProtKB-SubCell"/>
</dbReference>
<organism evidence="6 7">
    <name type="scientific">Myripristis murdjan</name>
    <name type="common">pinecone soldierfish</name>
    <dbReference type="NCBI Taxonomy" id="586833"/>
    <lineage>
        <taxon>Eukaryota</taxon>
        <taxon>Metazoa</taxon>
        <taxon>Chordata</taxon>
        <taxon>Craniata</taxon>
        <taxon>Vertebrata</taxon>
        <taxon>Euteleostomi</taxon>
        <taxon>Actinopterygii</taxon>
        <taxon>Neopterygii</taxon>
        <taxon>Teleostei</taxon>
        <taxon>Neoteleostei</taxon>
        <taxon>Acanthomorphata</taxon>
        <taxon>Holocentriformes</taxon>
        <taxon>Holocentridae</taxon>
        <taxon>Myripristis</taxon>
    </lineage>
</organism>
<reference evidence="6" key="2">
    <citation type="submission" date="2025-08" db="UniProtKB">
        <authorList>
            <consortium name="Ensembl"/>
        </authorList>
    </citation>
    <scope>IDENTIFICATION</scope>
</reference>
<dbReference type="InterPro" id="IPR040460">
    <property type="entry name" value="Gasdermin_pore"/>
</dbReference>
<sequence>MFSKATANFIRQIDPEGSLIHVSRLPDSHKLVPMALVVKRNRFWFWQKPKYQPTAFTLSDLLLGDTLLVPVVSETDFLTYAGTFGDVIGGQVDAKAGVVSVTLEGRGSTKLQSSFGKLKIEKVDVRKLLQDSNDRLVNMNHVLVQQLEKRAEVLAVLHERIFTTSPCSVIETRQDQGTCGAMLGLTGKLRSTVAVSVKDSNVKMDSDVSVEIPPGTVIAYSLLELEIKKDGHFEPCLQPSTTGGFEADSGTSSPSHDSVGTFCEIDGFEWAEEMVLGGQPLSTLQNGVCLFSFSFTQHSFNQSLTDACLTHSSSQCFSWFLFVCERPVVRWKNFVSLFPFHTVAVIGEYVFLFLFFKKGEAL</sequence>
<dbReference type="GO" id="GO:0012501">
    <property type="term" value="P:programmed cell death"/>
    <property type="evidence" value="ECO:0007669"/>
    <property type="project" value="InterPro"/>
</dbReference>
<keyword evidence="3 4" id="KW-0472">Membrane</keyword>
<comment type="similarity">
    <text evidence="2">Belongs to the gasdermin family.</text>
</comment>
<proteinExistence type="inferred from homology"/>
<keyword evidence="7" id="KW-1185">Reference proteome</keyword>
<accession>A0A667WGS9</accession>
<feature type="domain" description="Gasdermin pore forming" evidence="5">
    <location>
        <begin position="1"/>
        <end position="246"/>
    </location>
</feature>
<dbReference type="PANTHER" id="PTHR15207:SF3">
    <property type="entry name" value="DEAFNESS, AUTOSOMAL DOMINANT 5-RELATED"/>
    <property type="match status" value="1"/>
</dbReference>
<feature type="transmembrane region" description="Helical" evidence="4">
    <location>
        <begin position="334"/>
        <end position="356"/>
    </location>
</feature>
<reference evidence="6" key="1">
    <citation type="submission" date="2019-06" db="EMBL/GenBank/DDBJ databases">
        <authorList>
            <consortium name="Wellcome Sanger Institute Data Sharing"/>
        </authorList>
    </citation>
    <scope>NUCLEOTIDE SEQUENCE [LARGE SCALE GENOMIC DNA]</scope>
</reference>
<reference evidence="6" key="3">
    <citation type="submission" date="2025-09" db="UniProtKB">
        <authorList>
            <consortium name="Ensembl"/>
        </authorList>
    </citation>
    <scope>IDENTIFICATION</scope>
</reference>
<evidence type="ECO:0000313" key="7">
    <source>
        <dbReference type="Proteomes" id="UP000472263"/>
    </source>
</evidence>
<keyword evidence="4" id="KW-0812">Transmembrane</keyword>
<comment type="subcellular location">
    <subcellularLocation>
        <location evidence="1">Endomembrane system</location>
    </subcellularLocation>
</comment>
<dbReference type="Pfam" id="PF04598">
    <property type="entry name" value="Gasdermin"/>
    <property type="match status" value="1"/>
</dbReference>
<keyword evidence="4" id="KW-1133">Transmembrane helix</keyword>
<evidence type="ECO:0000313" key="6">
    <source>
        <dbReference type="Ensembl" id="ENSMMDP00005004485.1"/>
    </source>
</evidence>
<dbReference type="InterPro" id="IPR042377">
    <property type="entry name" value="GSDME"/>
</dbReference>
<evidence type="ECO:0000256" key="3">
    <source>
        <dbReference type="ARBA" id="ARBA00023136"/>
    </source>
</evidence>
<evidence type="ECO:0000256" key="4">
    <source>
        <dbReference type="SAM" id="Phobius"/>
    </source>
</evidence>
<protein>
    <recommendedName>
        <fullName evidence="5">Gasdermin pore forming domain-containing protein</fullName>
    </recommendedName>
</protein>
<dbReference type="GO" id="GO:0005737">
    <property type="term" value="C:cytoplasm"/>
    <property type="evidence" value="ECO:0007669"/>
    <property type="project" value="TreeGrafter"/>
</dbReference>